<evidence type="ECO:0000313" key="2">
    <source>
        <dbReference type="EMBL" id="KAF6152939.1"/>
    </source>
</evidence>
<dbReference type="InterPro" id="IPR029058">
    <property type="entry name" value="AB_hydrolase_fold"/>
</dbReference>
<dbReference type="GO" id="GO:0046294">
    <property type="term" value="P:formaldehyde catabolic process"/>
    <property type="evidence" value="ECO:0007669"/>
    <property type="project" value="InterPro"/>
</dbReference>
<keyword evidence="1" id="KW-0472">Membrane</keyword>
<feature type="transmembrane region" description="Helical" evidence="1">
    <location>
        <begin position="104"/>
        <end position="126"/>
    </location>
</feature>
<dbReference type="InterPro" id="IPR014186">
    <property type="entry name" value="S-formylglutathione_hydrol"/>
</dbReference>
<dbReference type="PANTHER" id="PTHR10061:SF0">
    <property type="entry name" value="S-FORMYLGLUTATHIONE HYDROLASE"/>
    <property type="match status" value="1"/>
</dbReference>
<comment type="caution">
    <text evidence="2">The sequence shown here is derived from an EMBL/GenBank/DDBJ whole genome shotgun (WGS) entry which is preliminary data.</text>
</comment>
<organism evidence="2 3">
    <name type="scientific">Kingdonia uniflora</name>
    <dbReference type="NCBI Taxonomy" id="39325"/>
    <lineage>
        <taxon>Eukaryota</taxon>
        <taxon>Viridiplantae</taxon>
        <taxon>Streptophyta</taxon>
        <taxon>Embryophyta</taxon>
        <taxon>Tracheophyta</taxon>
        <taxon>Spermatophyta</taxon>
        <taxon>Magnoliopsida</taxon>
        <taxon>Ranunculales</taxon>
        <taxon>Circaeasteraceae</taxon>
        <taxon>Kingdonia</taxon>
    </lineage>
</organism>
<dbReference type="PANTHER" id="PTHR10061">
    <property type="entry name" value="S-FORMYLGLUTATHIONE HYDROLASE"/>
    <property type="match status" value="1"/>
</dbReference>
<keyword evidence="1" id="KW-0812">Transmembrane</keyword>
<accession>A0A7J7MDD6</accession>
<keyword evidence="3" id="KW-1185">Reference proteome</keyword>
<dbReference type="GO" id="GO:0005829">
    <property type="term" value="C:cytosol"/>
    <property type="evidence" value="ECO:0007669"/>
    <property type="project" value="TreeGrafter"/>
</dbReference>
<evidence type="ECO:0000313" key="3">
    <source>
        <dbReference type="Proteomes" id="UP000541444"/>
    </source>
</evidence>
<dbReference type="OrthoDB" id="420518at2759"/>
<reference evidence="2 3" key="1">
    <citation type="journal article" date="2020" name="IScience">
        <title>Genome Sequencing of the Endangered Kingdonia uniflora (Circaeasteraceae, Ranunculales) Reveals Potential Mechanisms of Evolutionary Specialization.</title>
        <authorList>
            <person name="Sun Y."/>
            <person name="Deng T."/>
            <person name="Zhang A."/>
            <person name="Moore M.J."/>
            <person name="Landis J.B."/>
            <person name="Lin N."/>
            <person name="Zhang H."/>
            <person name="Zhang X."/>
            <person name="Huang J."/>
            <person name="Zhang X."/>
            <person name="Sun H."/>
            <person name="Wang H."/>
        </authorList>
    </citation>
    <scope>NUCLEOTIDE SEQUENCE [LARGE SCALE GENOMIC DNA]</scope>
    <source>
        <strain evidence="2">TB1705</strain>
        <tissue evidence="2">Leaf</tissue>
    </source>
</reference>
<proteinExistence type="predicted"/>
<dbReference type="EMBL" id="JACGCM010001594">
    <property type="protein sequence ID" value="KAF6152939.1"/>
    <property type="molecule type" value="Genomic_DNA"/>
</dbReference>
<keyword evidence="1" id="KW-1133">Transmembrane helix</keyword>
<sequence>MKEDLMRCIPAMITVHENDLVVASRVISLEQSAFICVKSIQAYIGYANEMMNELDIKRWGWNMGIGTDVSLAPGTLDLGILISVLKRLISLKRVWWIDLILKEYLYLCSFMWVLYFIRLTEVHLVMKLRFFVMGPRAAFHVLVGDEDKFLHDGQLLPNKFEEACQEVHVPLLLRTQAGYDHSYFFIATFIDDHIHHHAQSLNL</sequence>
<gene>
    <name evidence="2" type="ORF">GIB67_039646</name>
</gene>
<name>A0A7J7MDD6_9MAGN</name>
<protein>
    <recommendedName>
        <fullName evidence="4">S-formylglutathione hydrolase</fullName>
    </recommendedName>
</protein>
<dbReference type="Gene3D" id="3.40.50.1820">
    <property type="entry name" value="alpha/beta hydrolase"/>
    <property type="match status" value="1"/>
</dbReference>
<evidence type="ECO:0008006" key="4">
    <source>
        <dbReference type="Google" id="ProtNLM"/>
    </source>
</evidence>
<dbReference type="AlphaFoldDB" id="A0A7J7MDD6"/>
<dbReference type="SUPFAM" id="SSF53474">
    <property type="entry name" value="alpha/beta-Hydrolases"/>
    <property type="match status" value="1"/>
</dbReference>
<dbReference type="Proteomes" id="UP000541444">
    <property type="component" value="Unassembled WGS sequence"/>
</dbReference>
<dbReference type="GO" id="GO:0018738">
    <property type="term" value="F:S-formylglutathione hydrolase activity"/>
    <property type="evidence" value="ECO:0007669"/>
    <property type="project" value="InterPro"/>
</dbReference>
<evidence type="ECO:0000256" key="1">
    <source>
        <dbReference type="SAM" id="Phobius"/>
    </source>
</evidence>